<gene>
    <name evidence="2" type="ORF">B0T21DRAFT_296456</name>
</gene>
<reference evidence="2" key="1">
    <citation type="submission" date="2023-06" db="EMBL/GenBank/DDBJ databases">
        <title>Genome-scale phylogeny and comparative genomics of the fungal order Sordariales.</title>
        <authorList>
            <consortium name="Lawrence Berkeley National Laboratory"/>
            <person name="Hensen N."/>
            <person name="Bonometti L."/>
            <person name="Westerberg I."/>
            <person name="Brannstrom I.O."/>
            <person name="Guillou S."/>
            <person name="Cros-Aarteil S."/>
            <person name="Calhoun S."/>
            <person name="Haridas S."/>
            <person name="Kuo A."/>
            <person name="Mondo S."/>
            <person name="Pangilinan J."/>
            <person name="Riley R."/>
            <person name="Labutti K."/>
            <person name="Andreopoulos B."/>
            <person name="Lipzen A."/>
            <person name="Chen C."/>
            <person name="Yanf M."/>
            <person name="Daum C."/>
            <person name="Ng V."/>
            <person name="Clum A."/>
            <person name="Steindorff A."/>
            <person name="Ohm R."/>
            <person name="Martin F."/>
            <person name="Silar P."/>
            <person name="Natvig D."/>
            <person name="Lalanne C."/>
            <person name="Gautier V."/>
            <person name="Ament-Velasquez S.L."/>
            <person name="Kruys A."/>
            <person name="Hutchinson M.I."/>
            <person name="Powell A.J."/>
            <person name="Barry K."/>
            <person name="Miller A.N."/>
            <person name="Grigoriev I.V."/>
            <person name="Debuchy R."/>
            <person name="Gladieux P."/>
            <person name="Thoren M.H."/>
            <person name="Johannesson H."/>
        </authorList>
    </citation>
    <scope>NUCLEOTIDE SEQUENCE</scope>
    <source>
        <strain evidence="2">CBS 540.89</strain>
    </source>
</reference>
<evidence type="ECO:0000256" key="1">
    <source>
        <dbReference type="SAM" id="MobiDB-lite"/>
    </source>
</evidence>
<sequence length="254" mass="28742">MEKRPLSINTHQPPPPSVTSTQIGEDDDPYDQLTPTSTISFFSSATTSRTASPHRHPQKIPLSLPHWKENAIPTPGKTYIITALHLPQSRPIAPSVQEQEDEQHHHTKAITLCQGQLKLLELRLANLTNGCWYWECITKDGWLGFRNVASGSYLGHDGKMGVVANAPHCKAWEWFCVRRVPFVDYLVEEKEKGRDGYVLLLRHWDKLLRVAVRSEEVKDRWGSVLVETEDKWSLTDDEKAGGIWGFIEVGPKSG</sequence>
<keyword evidence="3" id="KW-1185">Reference proteome</keyword>
<feature type="region of interest" description="Disordered" evidence="1">
    <location>
        <begin position="1"/>
        <end position="36"/>
    </location>
</feature>
<evidence type="ECO:0000313" key="3">
    <source>
        <dbReference type="Proteomes" id="UP001172159"/>
    </source>
</evidence>
<dbReference type="PANTHER" id="PTHR39697:SF2">
    <property type="entry name" value="CYANOVIRIN-N DOMAIN-CONTAINING PROTEIN"/>
    <property type="match status" value="1"/>
</dbReference>
<evidence type="ECO:0000313" key="2">
    <source>
        <dbReference type="EMBL" id="KAK0716729.1"/>
    </source>
</evidence>
<dbReference type="Proteomes" id="UP001172159">
    <property type="component" value="Unassembled WGS sequence"/>
</dbReference>
<accession>A0AA40AJ03</accession>
<dbReference type="PANTHER" id="PTHR39697">
    <property type="entry name" value="RICIN B LECTIN DOMAIN-CONTAINING PROTEIN-RELATED"/>
    <property type="match status" value="1"/>
</dbReference>
<dbReference type="AlphaFoldDB" id="A0AA40AJ03"/>
<dbReference type="EMBL" id="JAUKTV010000014">
    <property type="protein sequence ID" value="KAK0716729.1"/>
    <property type="molecule type" value="Genomic_DNA"/>
</dbReference>
<protein>
    <submittedName>
        <fullName evidence="2">Uncharacterized protein</fullName>
    </submittedName>
</protein>
<name>A0AA40AJ03_9PEZI</name>
<proteinExistence type="predicted"/>
<comment type="caution">
    <text evidence="2">The sequence shown here is derived from an EMBL/GenBank/DDBJ whole genome shotgun (WGS) entry which is preliminary data.</text>
</comment>
<organism evidence="2 3">
    <name type="scientific">Apiosordaria backusii</name>
    <dbReference type="NCBI Taxonomy" id="314023"/>
    <lineage>
        <taxon>Eukaryota</taxon>
        <taxon>Fungi</taxon>
        <taxon>Dikarya</taxon>
        <taxon>Ascomycota</taxon>
        <taxon>Pezizomycotina</taxon>
        <taxon>Sordariomycetes</taxon>
        <taxon>Sordariomycetidae</taxon>
        <taxon>Sordariales</taxon>
        <taxon>Lasiosphaeriaceae</taxon>
        <taxon>Apiosordaria</taxon>
    </lineage>
</organism>